<evidence type="ECO:0000256" key="1">
    <source>
        <dbReference type="SAM" id="MobiDB-lite"/>
    </source>
</evidence>
<evidence type="ECO:0000313" key="3">
    <source>
        <dbReference type="EMBL" id="WAR28779.1"/>
    </source>
</evidence>
<feature type="non-terminal residue" evidence="3">
    <location>
        <position position="144"/>
    </location>
</feature>
<protein>
    <submittedName>
        <fullName evidence="3">Uncharacterized protein</fullName>
    </submittedName>
</protein>
<feature type="region of interest" description="Disordered" evidence="1">
    <location>
        <begin position="88"/>
        <end position="144"/>
    </location>
</feature>
<sequence>STAGLAAGLSVSLVVLIVLVVIVLVFLKRRGLLAKYFTRKGENGNHNEDTKTEISSVSTPTLESTTNTMNELTASNHSYFLLEKTFNKETEEESEHYAEPDTTNVDHYDFTEMSQKDTNNDYDTTDVKKGPAKSGLAKPNSNYN</sequence>
<keyword evidence="4" id="KW-1185">Reference proteome</keyword>
<keyword evidence="2" id="KW-0472">Membrane</keyword>
<evidence type="ECO:0000256" key="2">
    <source>
        <dbReference type="SAM" id="Phobius"/>
    </source>
</evidence>
<feature type="region of interest" description="Disordered" evidence="1">
    <location>
        <begin position="41"/>
        <end position="65"/>
    </location>
</feature>
<accession>A0ABY7G5Z3</accession>
<feature type="compositionally biased region" description="Basic and acidic residues" evidence="1">
    <location>
        <begin position="41"/>
        <end position="52"/>
    </location>
</feature>
<reference evidence="3" key="1">
    <citation type="submission" date="2022-11" db="EMBL/GenBank/DDBJ databases">
        <title>Centuries of genome instability and evolution in soft-shell clam transmissible cancer (bioRxiv).</title>
        <authorList>
            <person name="Hart S.F.M."/>
            <person name="Yonemitsu M.A."/>
            <person name="Giersch R.M."/>
            <person name="Beal B.F."/>
            <person name="Arriagada G."/>
            <person name="Davis B.W."/>
            <person name="Ostrander E.A."/>
            <person name="Goff S.P."/>
            <person name="Metzger M.J."/>
        </authorList>
    </citation>
    <scope>NUCLEOTIDE SEQUENCE</scope>
    <source>
        <strain evidence="3">MELC-2E11</strain>
        <tissue evidence="3">Siphon/mantle</tissue>
    </source>
</reference>
<feature type="compositionally biased region" description="Polar residues" evidence="1">
    <location>
        <begin position="53"/>
        <end position="65"/>
    </location>
</feature>
<dbReference type="EMBL" id="CP111026">
    <property type="protein sequence ID" value="WAR28779.1"/>
    <property type="molecule type" value="Genomic_DNA"/>
</dbReference>
<gene>
    <name evidence="3" type="ORF">MAR_014483</name>
</gene>
<dbReference type="Proteomes" id="UP001164746">
    <property type="component" value="Chromosome 15"/>
</dbReference>
<name>A0ABY7G5Z3_MYAAR</name>
<keyword evidence="2" id="KW-0812">Transmembrane</keyword>
<organism evidence="3 4">
    <name type="scientific">Mya arenaria</name>
    <name type="common">Soft-shell clam</name>
    <dbReference type="NCBI Taxonomy" id="6604"/>
    <lineage>
        <taxon>Eukaryota</taxon>
        <taxon>Metazoa</taxon>
        <taxon>Spiralia</taxon>
        <taxon>Lophotrochozoa</taxon>
        <taxon>Mollusca</taxon>
        <taxon>Bivalvia</taxon>
        <taxon>Autobranchia</taxon>
        <taxon>Heteroconchia</taxon>
        <taxon>Euheterodonta</taxon>
        <taxon>Imparidentia</taxon>
        <taxon>Neoheterodontei</taxon>
        <taxon>Myida</taxon>
        <taxon>Myoidea</taxon>
        <taxon>Myidae</taxon>
        <taxon>Mya</taxon>
    </lineage>
</organism>
<keyword evidence="2" id="KW-1133">Transmembrane helix</keyword>
<feature type="compositionally biased region" description="Basic and acidic residues" evidence="1">
    <location>
        <begin position="88"/>
        <end position="129"/>
    </location>
</feature>
<evidence type="ECO:0000313" key="4">
    <source>
        <dbReference type="Proteomes" id="UP001164746"/>
    </source>
</evidence>
<proteinExistence type="predicted"/>
<feature type="non-terminal residue" evidence="3">
    <location>
        <position position="1"/>
    </location>
</feature>
<feature type="transmembrane region" description="Helical" evidence="2">
    <location>
        <begin position="6"/>
        <end position="27"/>
    </location>
</feature>